<keyword evidence="4" id="KW-1185">Reference proteome</keyword>
<evidence type="ECO:0000313" key="4">
    <source>
        <dbReference type="Proteomes" id="UP001160148"/>
    </source>
</evidence>
<protein>
    <recommendedName>
        <fullName evidence="2">PiggyBac transposable element-derived protein domain-containing protein</fullName>
    </recommendedName>
</protein>
<evidence type="ECO:0000313" key="3">
    <source>
        <dbReference type="EMBL" id="CAI6356292.1"/>
    </source>
</evidence>
<feature type="domain" description="PiggyBac transposable element-derived protein" evidence="2">
    <location>
        <begin position="108"/>
        <end position="202"/>
    </location>
</feature>
<sequence length="203" mass="23394">MNVKKKSQNNVFTGIEDLSSDDEEIDDTDKDKDYTSTVLECNESLEDFSLDLDLFLNDENILNGDITDNPPNISDFNFEKAGCSPEKYKPTCFREVHGSGNKNIYKMCPIQIFDMIMGNIMYQKIVFESSLYAEQHNISLNTNIEELKAFLGLLIYMGYHELPGIRLYWSINDPNFYCDRVAQVMPVQQFLKLLRCIHLNGNS</sequence>
<accession>A0AAV0WKZ1</accession>
<dbReference type="AlphaFoldDB" id="A0AAV0WKZ1"/>
<proteinExistence type="predicted"/>
<dbReference type="InterPro" id="IPR029526">
    <property type="entry name" value="PGBD"/>
</dbReference>
<feature type="compositionally biased region" description="Acidic residues" evidence="1">
    <location>
        <begin position="18"/>
        <end position="28"/>
    </location>
</feature>
<organism evidence="3 4">
    <name type="scientific">Macrosiphum euphorbiae</name>
    <name type="common">potato aphid</name>
    <dbReference type="NCBI Taxonomy" id="13131"/>
    <lineage>
        <taxon>Eukaryota</taxon>
        <taxon>Metazoa</taxon>
        <taxon>Ecdysozoa</taxon>
        <taxon>Arthropoda</taxon>
        <taxon>Hexapoda</taxon>
        <taxon>Insecta</taxon>
        <taxon>Pterygota</taxon>
        <taxon>Neoptera</taxon>
        <taxon>Paraneoptera</taxon>
        <taxon>Hemiptera</taxon>
        <taxon>Sternorrhyncha</taxon>
        <taxon>Aphidomorpha</taxon>
        <taxon>Aphidoidea</taxon>
        <taxon>Aphididae</taxon>
        <taxon>Macrosiphini</taxon>
        <taxon>Macrosiphum</taxon>
    </lineage>
</organism>
<name>A0AAV0WKZ1_9HEMI</name>
<dbReference type="EMBL" id="CARXXK010000002">
    <property type="protein sequence ID" value="CAI6356292.1"/>
    <property type="molecule type" value="Genomic_DNA"/>
</dbReference>
<dbReference type="PANTHER" id="PTHR47272:SF1">
    <property type="entry name" value="PIGGYBAC TRANSPOSABLE ELEMENT-DERIVED PROTEIN 3-LIKE"/>
    <property type="match status" value="1"/>
</dbReference>
<dbReference type="Proteomes" id="UP001160148">
    <property type="component" value="Unassembled WGS sequence"/>
</dbReference>
<feature type="region of interest" description="Disordered" evidence="1">
    <location>
        <begin position="1"/>
        <end position="31"/>
    </location>
</feature>
<comment type="caution">
    <text evidence="3">The sequence shown here is derived from an EMBL/GenBank/DDBJ whole genome shotgun (WGS) entry which is preliminary data.</text>
</comment>
<reference evidence="3 4" key="1">
    <citation type="submission" date="2023-01" db="EMBL/GenBank/DDBJ databases">
        <authorList>
            <person name="Whitehead M."/>
        </authorList>
    </citation>
    <scope>NUCLEOTIDE SEQUENCE [LARGE SCALE GENOMIC DNA]</scope>
</reference>
<evidence type="ECO:0000259" key="2">
    <source>
        <dbReference type="Pfam" id="PF13843"/>
    </source>
</evidence>
<dbReference type="Pfam" id="PF13843">
    <property type="entry name" value="DDE_Tnp_1_7"/>
    <property type="match status" value="1"/>
</dbReference>
<evidence type="ECO:0000256" key="1">
    <source>
        <dbReference type="SAM" id="MobiDB-lite"/>
    </source>
</evidence>
<gene>
    <name evidence="3" type="ORF">MEUPH1_LOCUS12040</name>
</gene>
<dbReference type="PANTHER" id="PTHR47272">
    <property type="entry name" value="DDE_TNP_1_7 DOMAIN-CONTAINING PROTEIN"/>
    <property type="match status" value="1"/>
</dbReference>